<dbReference type="InterPro" id="IPR001830">
    <property type="entry name" value="Glyco_trans_20"/>
</dbReference>
<dbReference type="RefSeq" id="WP_274265988.1">
    <property type="nucleotide sequence ID" value="NZ_CP117880.1"/>
</dbReference>
<dbReference type="Pfam" id="PF02358">
    <property type="entry name" value="Trehalose_PPase"/>
    <property type="match status" value="1"/>
</dbReference>
<protein>
    <submittedName>
        <fullName evidence="3">Bifunctional alpha,alpha-trehalose-phosphate synthase (UDP-forming)/trehalose-phosphatase</fullName>
    </submittedName>
</protein>
<organism evidence="3 4">
    <name type="scientific">Sphingobacterium oryzagri</name>
    <dbReference type="NCBI Taxonomy" id="3025669"/>
    <lineage>
        <taxon>Bacteria</taxon>
        <taxon>Pseudomonadati</taxon>
        <taxon>Bacteroidota</taxon>
        <taxon>Sphingobacteriia</taxon>
        <taxon>Sphingobacteriales</taxon>
        <taxon>Sphingobacteriaceae</taxon>
        <taxon>Sphingobacterium</taxon>
    </lineage>
</organism>
<reference evidence="3 4" key="1">
    <citation type="submission" date="2023-02" db="EMBL/GenBank/DDBJ databases">
        <title>Genome sequence of Sphingobacterium sp. KACC 22765.</title>
        <authorList>
            <person name="Kim S."/>
            <person name="Heo J."/>
            <person name="Kwon S.-W."/>
        </authorList>
    </citation>
    <scope>NUCLEOTIDE SEQUENCE [LARGE SCALE GENOMIC DNA]</scope>
    <source>
        <strain evidence="3 4">KACC 22765</strain>
    </source>
</reference>
<evidence type="ECO:0000313" key="4">
    <source>
        <dbReference type="Proteomes" id="UP001221558"/>
    </source>
</evidence>
<gene>
    <name evidence="3" type="ORF">PQ465_13190</name>
</gene>
<dbReference type="SUPFAM" id="SSF53756">
    <property type="entry name" value="UDP-Glycosyltransferase/glycogen phosphorylase"/>
    <property type="match status" value="1"/>
</dbReference>
<accession>A0ABY7WFU8</accession>
<sequence length="745" mass="86362">MRNKRTIIISNRLPVRVERRDQELHFIPSEGGLATGLGSIYQQEGNIWVGWPGFVPENEQEEAITRQKLAELNLVPVFLTEEELQGYYEGFSNEVLWPIFHYRLSYAVYNTENWHTYQQVNRKFANAVVEQSPGEKDEVWIHDYQLMLLPKMVRDQHEHIAIGYFQHIPFPPDELFRSIPWRDQLIKGLLGADLIAFHTYNDTQHFLNACTHILSLPIQNNCLHVDGRSVYAEVYPMGIDFDKFSGLAQSPAIQERAREIRSYYKERKFILCIDRLDYSKGIIERLQAYESLLQTYPELREQIVLYMLVVPSRDTVPQYRMLRDEIDRAVGHINSIYGMNEWQPIAYYYNSFPVEELSSLYVAADVCLVTSIRDGMNLVCKEYVASKEQTNGVLVLSELAGASKELLEAIQVNPNSIDQIREALKLAIDMPETEKRRRMQDSIDIVRKFNVRHWVKIFFNRLHEIKTVQKQEMARRVRSEVKDAISEQYQAAKKRLFFLDYDGTLIGFHKDADAASPTESLYRTLELLQSNPANQIVIISGRPHETLDRWFGRKDYYLVAEHGAWSNYPEHTWQSKNHISTRWKIPVKHIMNKFANRTAGAIVEEKTYSLAWHYRKAQTGLGQLRSQELVDSLRYLIPHHGLQLLMGDKVIEVKNSELNKGKAAMEIVADYQPDFIFAIGDDATDEDMFLELPQEAITVKVGNKKSAAQFYVESQEEAVSLIDYFATKNLDLPPESTSNAHLQKL</sequence>
<dbReference type="Gene3D" id="3.30.70.1020">
    <property type="entry name" value="Trehalose-6-phosphate phosphatase related protein, domain 2"/>
    <property type="match status" value="1"/>
</dbReference>
<dbReference type="CDD" id="cd03788">
    <property type="entry name" value="GT20_TPS"/>
    <property type="match status" value="1"/>
</dbReference>
<dbReference type="PANTHER" id="PTHR10788:SF106">
    <property type="entry name" value="BCDNA.GH08860"/>
    <property type="match status" value="1"/>
</dbReference>
<comment type="similarity">
    <text evidence="2">Belongs to the glycosyltransferase 20 family.</text>
</comment>
<name>A0ABY7WFU8_9SPHI</name>
<proteinExistence type="inferred from homology"/>
<dbReference type="InterPro" id="IPR006379">
    <property type="entry name" value="HAD-SF_hydro_IIB"/>
</dbReference>
<dbReference type="NCBIfam" id="TIGR01484">
    <property type="entry name" value="HAD-SF-IIB"/>
    <property type="match status" value="1"/>
</dbReference>
<dbReference type="NCBIfam" id="NF011071">
    <property type="entry name" value="PRK14501.1"/>
    <property type="match status" value="1"/>
</dbReference>
<evidence type="ECO:0000313" key="3">
    <source>
        <dbReference type="EMBL" id="WDF67258.1"/>
    </source>
</evidence>
<evidence type="ECO:0000256" key="2">
    <source>
        <dbReference type="ARBA" id="ARBA00008799"/>
    </source>
</evidence>
<dbReference type="NCBIfam" id="TIGR00685">
    <property type="entry name" value="T6PP"/>
    <property type="match status" value="1"/>
</dbReference>
<dbReference type="InterPro" id="IPR036412">
    <property type="entry name" value="HAD-like_sf"/>
</dbReference>
<evidence type="ECO:0000256" key="1">
    <source>
        <dbReference type="ARBA" id="ARBA00006330"/>
    </source>
</evidence>
<dbReference type="InterPro" id="IPR023214">
    <property type="entry name" value="HAD_sf"/>
</dbReference>
<keyword evidence="4" id="KW-1185">Reference proteome</keyword>
<dbReference type="Gene3D" id="3.40.50.1000">
    <property type="entry name" value="HAD superfamily/HAD-like"/>
    <property type="match status" value="1"/>
</dbReference>
<dbReference type="EMBL" id="CP117880">
    <property type="protein sequence ID" value="WDF67258.1"/>
    <property type="molecule type" value="Genomic_DNA"/>
</dbReference>
<dbReference type="Pfam" id="PF00982">
    <property type="entry name" value="Glyco_transf_20"/>
    <property type="match status" value="1"/>
</dbReference>
<dbReference type="SUPFAM" id="SSF56784">
    <property type="entry name" value="HAD-like"/>
    <property type="match status" value="1"/>
</dbReference>
<dbReference type="InterPro" id="IPR003337">
    <property type="entry name" value="Trehalose_PPase"/>
</dbReference>
<comment type="similarity">
    <text evidence="1">In the C-terminal section; belongs to the trehalose phosphatase family.</text>
</comment>
<dbReference type="CDD" id="cd01627">
    <property type="entry name" value="HAD_TPP"/>
    <property type="match status" value="1"/>
</dbReference>
<dbReference type="Proteomes" id="UP001221558">
    <property type="component" value="Chromosome"/>
</dbReference>
<dbReference type="Gene3D" id="3.40.50.2000">
    <property type="entry name" value="Glycogen Phosphorylase B"/>
    <property type="match status" value="2"/>
</dbReference>
<dbReference type="PANTHER" id="PTHR10788">
    <property type="entry name" value="TREHALOSE-6-PHOSPHATE SYNTHASE"/>
    <property type="match status" value="1"/>
</dbReference>